<protein>
    <recommendedName>
        <fullName evidence="5">Secreted protein</fullName>
    </recommendedName>
</protein>
<evidence type="ECO:0000256" key="1">
    <source>
        <dbReference type="SAM" id="SignalP"/>
    </source>
</evidence>
<organism>
    <name type="scientific">Ixodes scapularis</name>
    <name type="common">Black-legged tick</name>
    <name type="synonym">Deer tick</name>
    <dbReference type="NCBI Taxonomy" id="6945"/>
    <lineage>
        <taxon>Eukaryota</taxon>
        <taxon>Metazoa</taxon>
        <taxon>Ecdysozoa</taxon>
        <taxon>Arthropoda</taxon>
        <taxon>Chelicerata</taxon>
        <taxon>Arachnida</taxon>
        <taxon>Acari</taxon>
        <taxon>Parasitiformes</taxon>
        <taxon>Ixodida</taxon>
        <taxon>Ixodoidea</taxon>
        <taxon>Ixodidae</taxon>
        <taxon>Ixodinae</taxon>
        <taxon>Ixodes</taxon>
    </lineage>
</organism>
<dbReference type="AlphaFoldDB" id="B7P527"/>
<evidence type="ECO:0000313" key="2">
    <source>
        <dbReference type="EMBL" id="EEC01699.1"/>
    </source>
</evidence>
<dbReference type="PaxDb" id="6945-B7P527"/>
<feature type="chain" id="PRO_5014567909" description="Secreted protein" evidence="1">
    <location>
        <begin position="28"/>
        <end position="83"/>
    </location>
</feature>
<accession>B7P527</accession>
<dbReference type="EMBL" id="DS638569">
    <property type="protein sequence ID" value="EEC01699.1"/>
    <property type="molecule type" value="Genomic_DNA"/>
</dbReference>
<proteinExistence type="predicted"/>
<name>B7P527_IXOSC</name>
<dbReference type="EMBL" id="ABJB010616535">
    <property type="status" value="NOT_ANNOTATED_CDS"/>
    <property type="molecule type" value="Genomic_DNA"/>
</dbReference>
<dbReference type="VEuPathDB" id="VectorBase:ISCW000040"/>
<sequence length="83" mass="9204">MASAPTPSAFSVRLLLTLVSVTGVCFAREHVFLNRLHEVLETSDTGIDSVCRQDTAVYLEQLRLGAPWALKSESCLFIHSLFH</sequence>
<evidence type="ECO:0008006" key="5">
    <source>
        <dbReference type="Google" id="ProtNLM"/>
    </source>
</evidence>
<dbReference type="InParanoid" id="B7P527"/>
<dbReference type="HOGENOM" id="CLU_2545110_0_0_1"/>
<evidence type="ECO:0000313" key="4">
    <source>
        <dbReference type="Proteomes" id="UP000001555"/>
    </source>
</evidence>
<dbReference type="Proteomes" id="UP000001555">
    <property type="component" value="Unassembled WGS sequence"/>
</dbReference>
<dbReference type="EnsemblMetazoa" id="ISCW000040-RA">
    <property type="protein sequence ID" value="ISCW000040-PA"/>
    <property type="gene ID" value="ISCW000040"/>
</dbReference>
<evidence type="ECO:0000313" key="3">
    <source>
        <dbReference type="EnsemblMetazoa" id="ISCW000040-PA"/>
    </source>
</evidence>
<feature type="signal peptide" evidence="1">
    <location>
        <begin position="1"/>
        <end position="27"/>
    </location>
</feature>
<reference evidence="3" key="2">
    <citation type="submission" date="2020-05" db="UniProtKB">
        <authorList>
            <consortium name="EnsemblMetazoa"/>
        </authorList>
    </citation>
    <scope>IDENTIFICATION</scope>
    <source>
        <strain evidence="3">wikel</strain>
    </source>
</reference>
<keyword evidence="4" id="KW-1185">Reference proteome</keyword>
<reference evidence="2 4" key="1">
    <citation type="submission" date="2008-03" db="EMBL/GenBank/DDBJ databases">
        <title>Annotation of Ixodes scapularis.</title>
        <authorList>
            <consortium name="Ixodes scapularis Genome Project Consortium"/>
            <person name="Caler E."/>
            <person name="Hannick L.I."/>
            <person name="Bidwell S."/>
            <person name="Joardar V."/>
            <person name="Thiagarajan M."/>
            <person name="Amedeo P."/>
            <person name="Galinsky K.J."/>
            <person name="Schobel S."/>
            <person name="Inman J."/>
            <person name="Hostetler J."/>
            <person name="Miller J."/>
            <person name="Hammond M."/>
            <person name="Megy K."/>
            <person name="Lawson D."/>
            <person name="Kodira C."/>
            <person name="Sutton G."/>
            <person name="Meyer J."/>
            <person name="Hill C.A."/>
            <person name="Birren B."/>
            <person name="Nene V."/>
            <person name="Collins F."/>
            <person name="Alarcon-Chaidez F."/>
            <person name="Wikel S."/>
            <person name="Strausberg R."/>
        </authorList>
    </citation>
    <scope>NUCLEOTIDE SEQUENCE [LARGE SCALE GENOMIC DNA]</scope>
    <source>
        <strain evidence="4">Wikel</strain>
        <strain evidence="2">Wikel colony</strain>
    </source>
</reference>
<keyword evidence="1" id="KW-0732">Signal</keyword>
<gene>
    <name evidence="2" type="ORF">IscW_ISCW000040</name>
</gene>
<dbReference type="VEuPathDB" id="VectorBase:ISCI000040"/>